<feature type="transmembrane region" description="Helical" evidence="1">
    <location>
        <begin position="12"/>
        <end position="41"/>
    </location>
</feature>
<dbReference type="RefSeq" id="WP_153758484.1">
    <property type="nucleotide sequence ID" value="NZ_CP045851.1"/>
</dbReference>
<accession>A0A5Q2RC12</accession>
<keyword evidence="1" id="KW-0812">Transmembrane</keyword>
<evidence type="ECO:0000256" key="1">
    <source>
        <dbReference type="SAM" id="Phobius"/>
    </source>
</evidence>
<keyword evidence="3" id="KW-1185">Reference proteome</keyword>
<reference evidence="2 3" key="1">
    <citation type="submission" date="2019-11" db="EMBL/GenBank/DDBJ databases">
        <authorList>
            <person name="He Y."/>
        </authorList>
    </citation>
    <scope>NUCLEOTIDE SEQUENCE [LARGE SCALE GENOMIC DNA]</scope>
    <source>
        <strain evidence="2 3">SCSIO 58843</strain>
    </source>
</reference>
<organism evidence="2 3">
    <name type="scientific">Actinomarinicola tropica</name>
    <dbReference type="NCBI Taxonomy" id="2789776"/>
    <lineage>
        <taxon>Bacteria</taxon>
        <taxon>Bacillati</taxon>
        <taxon>Actinomycetota</taxon>
        <taxon>Acidimicrobiia</taxon>
        <taxon>Acidimicrobiales</taxon>
        <taxon>Iamiaceae</taxon>
        <taxon>Actinomarinicola</taxon>
    </lineage>
</organism>
<gene>
    <name evidence="2" type="ORF">GH723_04255</name>
</gene>
<name>A0A5Q2RC12_9ACTN</name>
<evidence type="ECO:0000313" key="3">
    <source>
        <dbReference type="Proteomes" id="UP000334019"/>
    </source>
</evidence>
<dbReference type="AlphaFoldDB" id="A0A5Q2RC12"/>
<keyword evidence="1" id="KW-0472">Membrane</keyword>
<sequence>MSGTGLTLAAKGVATLSGIGTVVLTTWMTVVAFVGGTMPIIGWETDGGLATGILWLFVVDPIVVSACWLLTTVVVLPILAVGDSE</sequence>
<protein>
    <submittedName>
        <fullName evidence="2">Uncharacterized protein</fullName>
    </submittedName>
</protein>
<proteinExistence type="predicted"/>
<dbReference type="EMBL" id="CP045851">
    <property type="protein sequence ID" value="QGG94378.1"/>
    <property type="molecule type" value="Genomic_DNA"/>
</dbReference>
<dbReference type="Proteomes" id="UP000334019">
    <property type="component" value="Chromosome"/>
</dbReference>
<dbReference type="KEGG" id="atq:GH723_04255"/>
<feature type="transmembrane region" description="Helical" evidence="1">
    <location>
        <begin position="53"/>
        <end position="81"/>
    </location>
</feature>
<evidence type="ECO:0000313" key="2">
    <source>
        <dbReference type="EMBL" id="QGG94378.1"/>
    </source>
</evidence>
<keyword evidence="1" id="KW-1133">Transmembrane helix</keyword>